<dbReference type="Proteomes" id="UP000028878">
    <property type="component" value="Unassembled WGS sequence"/>
</dbReference>
<protein>
    <recommendedName>
        <fullName evidence="3">Peptidase S74 domain-containing protein</fullName>
    </recommendedName>
</protein>
<organism evidence="1 2">
    <name type="scientific">Hydrogenophaga intermedia</name>
    <dbReference type="NCBI Taxonomy" id="65786"/>
    <lineage>
        <taxon>Bacteria</taxon>
        <taxon>Pseudomonadati</taxon>
        <taxon>Pseudomonadota</taxon>
        <taxon>Betaproteobacteria</taxon>
        <taxon>Burkholderiales</taxon>
        <taxon>Comamonadaceae</taxon>
        <taxon>Hydrogenophaga</taxon>
    </lineage>
</organism>
<sequence>MKHLLDIPDLPLLAFRRRGDGLAPMTLEGGKGDSPPPPDYTPVAQASEAAARIGAELGEKQLAEGQRQYDNNMKVAQPVVDAQLEIMRQGIQQGADYFEHSKKFRPVEESLIDEALAGTEQANAAERDAITAQQKADAQMLRDRATAYNDDVAGDIALATGGNQAIYDKYKADIEGDVGRAVADTRVGQTQALNTAMRQAARYGVMVPSDVTALSNQNAAALAAAANNTRTDGTNSMRNVIAGGVGLKTGAFSTGQAALTDAANATTAASMAGRNMRIQDQSLDTAKKLDVAGLARGLPGASAGAYSVATGAGNSAVGNQMAPGQALQGAMAQGANTQMQGQNALVQGKLGVLGAQNSYANAVANSGGDGGLGQVAGAALGAWASTGFAWSDRRLKRDIHRIGTTPGGAGVYRFRYRWSDDVIIGVMADEVPHAAVDMGGFMMVDYRRVH</sequence>
<accession>A0A1L1PCT7</accession>
<dbReference type="AlphaFoldDB" id="A0A1L1PCT7"/>
<evidence type="ECO:0000313" key="1">
    <source>
        <dbReference type="EMBL" id="CDN87310.1"/>
    </source>
</evidence>
<keyword evidence="2" id="KW-1185">Reference proteome</keyword>
<proteinExistence type="predicted"/>
<reference evidence="2" key="1">
    <citation type="submission" date="2014-11" db="EMBL/GenBank/DDBJ databases">
        <title>Draft genome sequence of Hydrogenophaga intermedia S1.</title>
        <authorList>
            <person name="Gan H.M."/>
            <person name="Chew T.H."/>
            <person name="Stolz A."/>
        </authorList>
    </citation>
    <scope>NUCLEOTIDE SEQUENCE [LARGE SCALE GENOMIC DNA]</scope>
    <source>
        <strain evidence="2">S1</strain>
    </source>
</reference>
<evidence type="ECO:0000313" key="2">
    <source>
        <dbReference type="Proteomes" id="UP000028878"/>
    </source>
</evidence>
<dbReference type="RefSeq" id="WP_051756015.1">
    <property type="nucleotide sequence ID" value="NZ_CCAE010000010.1"/>
</dbReference>
<dbReference type="EMBL" id="CCAE010000010">
    <property type="protein sequence ID" value="CDN87310.1"/>
    <property type="molecule type" value="Genomic_DNA"/>
</dbReference>
<gene>
    <name evidence="1" type="ORF">BN948_01730</name>
</gene>
<evidence type="ECO:0008006" key="3">
    <source>
        <dbReference type="Google" id="ProtNLM"/>
    </source>
</evidence>
<name>A0A1L1PCT7_HYDIT</name>